<evidence type="ECO:0000313" key="2">
    <source>
        <dbReference type="Proteomes" id="UP000319894"/>
    </source>
</evidence>
<dbReference type="RefSeq" id="WP_144262213.1">
    <property type="nucleotide sequence ID" value="NZ_QMDX01000006.1"/>
</dbReference>
<gene>
    <name evidence="1" type="ORF">DP107_10995</name>
</gene>
<dbReference type="AlphaFoldDB" id="A0A554N9Q0"/>
<dbReference type="InParanoid" id="A0A554N9Q0"/>
<dbReference type="Proteomes" id="UP000319894">
    <property type="component" value="Unassembled WGS sequence"/>
</dbReference>
<accession>A0A554N9Q0</accession>
<reference evidence="1 2" key="1">
    <citation type="submission" date="2018-06" db="EMBL/GenBank/DDBJ databases">
        <title>Natronomonas sp. F16-60 a new haloarchaeon isolated from a solar saltern of Isla Cristina, Huelva, Spain.</title>
        <authorList>
            <person name="Duran-Viseras A."/>
            <person name="Sanchez-Porro C."/>
            <person name="Ventosa A."/>
        </authorList>
    </citation>
    <scope>NUCLEOTIDE SEQUENCE [LARGE SCALE GENOMIC DNA]</scope>
    <source>
        <strain evidence="1 2">F16-60</strain>
    </source>
</reference>
<organism evidence="1 2">
    <name type="scientific">Haloglomus irregulare</name>
    <dbReference type="NCBI Taxonomy" id="2234134"/>
    <lineage>
        <taxon>Archaea</taxon>
        <taxon>Methanobacteriati</taxon>
        <taxon>Methanobacteriota</taxon>
        <taxon>Stenosarchaea group</taxon>
        <taxon>Halobacteria</taxon>
        <taxon>Halobacteriales</taxon>
        <taxon>Natronomonadaceae</taxon>
        <taxon>Haloglomus</taxon>
    </lineage>
</organism>
<dbReference type="OrthoDB" id="195634at2157"/>
<dbReference type="InterPro" id="IPR007263">
    <property type="entry name" value="DCC1-like"/>
</dbReference>
<evidence type="ECO:0000313" key="1">
    <source>
        <dbReference type="EMBL" id="TSD13690.1"/>
    </source>
</evidence>
<protein>
    <submittedName>
        <fullName evidence="1">DUF393 domain-containing protein</fullName>
    </submittedName>
</protein>
<keyword evidence="2" id="KW-1185">Reference proteome</keyword>
<comment type="caution">
    <text evidence="1">The sequence shown here is derived from an EMBL/GenBank/DDBJ whole genome shotgun (WGS) entry which is preliminary data.</text>
</comment>
<dbReference type="GO" id="GO:0015035">
    <property type="term" value="F:protein-disulfide reductase activity"/>
    <property type="evidence" value="ECO:0007669"/>
    <property type="project" value="InterPro"/>
</dbReference>
<name>A0A554N9Q0_9EURY</name>
<dbReference type="EMBL" id="QMDX01000006">
    <property type="protein sequence ID" value="TSD13690.1"/>
    <property type="molecule type" value="Genomic_DNA"/>
</dbReference>
<sequence length="131" mass="14716">MTDTYGERDPAWLVYDDDCGFCSWWAAVAARYTDLGIVGFSALTDDERGRLPEDHEECAHLLTDDGVLSCGEAIEAVLDRMGVLPRPLRLLLNQTADYGPLRERAYRAAADRRGLWGTFVSDEPPARREPR</sequence>
<proteinExistence type="predicted"/>
<dbReference type="Pfam" id="PF04134">
    <property type="entry name" value="DCC1-like"/>
    <property type="match status" value="1"/>
</dbReference>